<dbReference type="NCBIfam" id="NF038310">
    <property type="entry name" value="lysogeny_AimR"/>
    <property type="match status" value="1"/>
</dbReference>
<sequence length="405" mass="47075">MQKLHKEIGNIIEDNDHLTISKVADFIGCDRQELSNFINDGGISFRKLLRLSFILFPKNQQEVMSSWCLRLNTTESIKQSFEYASVTRNIELLRELIEKYRGEKDIMGKYVSVYSILYDFYTNEIGAKDLIWRLEKVGQLKGELAILANIIKCYNYYYVEKYHLMLETGKEAEASINKFGERRLFIKECYLHRIAEVLGHVSLHLNDIDSARYYATRIISADMCAKTVAGATYILGMTYLPEDEVKSINYLQARYEISKTLGEKDIEENARRDLDFAKLYLNVQLDADSDPILQRLQSNKGSEFELKLIKEAIFKQGEEDILVLLGAIARNTTEKLHECRKSFFKQSNYFFASLAAREIRKLGDRSEMLEEFIDFKIETKGDVEFEENFIRCFARIDNSYKSNSA</sequence>
<reference evidence="1 2" key="1">
    <citation type="submission" date="2020-08" db="EMBL/GenBank/DDBJ databases">
        <title>Genomic Encyclopedia of Type Strains, Phase IV (KMG-IV): sequencing the most valuable type-strain genomes for metagenomic binning, comparative biology and taxonomic classification.</title>
        <authorList>
            <person name="Goeker M."/>
        </authorList>
    </citation>
    <scope>NUCLEOTIDE SEQUENCE [LARGE SCALE GENOMIC DNA]</scope>
    <source>
        <strain evidence="1 2">DSM 105481</strain>
    </source>
</reference>
<keyword evidence="2" id="KW-1185">Reference proteome</keyword>
<gene>
    <name evidence="1" type="ORF">HNP81_002861</name>
</gene>
<comment type="caution">
    <text evidence="1">The sequence shown here is derived from an EMBL/GenBank/DDBJ whole genome shotgun (WGS) entry which is preliminary data.</text>
</comment>
<dbReference type="EMBL" id="JACJHX010000008">
    <property type="protein sequence ID" value="MBA9027571.1"/>
    <property type="molecule type" value="Genomic_DNA"/>
</dbReference>
<protein>
    <recommendedName>
        <fullName evidence="3">Transcriptional regulator</fullName>
    </recommendedName>
</protein>
<proteinExistence type="predicted"/>
<dbReference type="Pfam" id="PF22871">
    <property type="entry name" value="AimR"/>
    <property type="match status" value="1"/>
</dbReference>
<dbReference type="RefSeq" id="WP_182503010.1">
    <property type="nucleotide sequence ID" value="NZ_JACJHX010000008.1"/>
</dbReference>
<dbReference type="InterPro" id="IPR047705">
    <property type="entry name" value="AimR-like"/>
</dbReference>
<evidence type="ECO:0008006" key="3">
    <source>
        <dbReference type="Google" id="ProtNLM"/>
    </source>
</evidence>
<name>A0ABR6CRB6_9BACI</name>
<evidence type="ECO:0000313" key="2">
    <source>
        <dbReference type="Proteomes" id="UP000626697"/>
    </source>
</evidence>
<dbReference type="Proteomes" id="UP000626697">
    <property type="component" value="Unassembled WGS sequence"/>
</dbReference>
<evidence type="ECO:0000313" key="1">
    <source>
        <dbReference type="EMBL" id="MBA9027571.1"/>
    </source>
</evidence>
<accession>A0ABR6CRB6</accession>
<organism evidence="1 2">
    <name type="scientific">Peribacillus huizhouensis</name>
    <dbReference type="NCBI Taxonomy" id="1501239"/>
    <lineage>
        <taxon>Bacteria</taxon>
        <taxon>Bacillati</taxon>
        <taxon>Bacillota</taxon>
        <taxon>Bacilli</taxon>
        <taxon>Bacillales</taxon>
        <taxon>Bacillaceae</taxon>
        <taxon>Peribacillus</taxon>
    </lineage>
</organism>